<evidence type="ECO:0000256" key="2">
    <source>
        <dbReference type="SAM" id="MobiDB-lite"/>
    </source>
</evidence>
<reference evidence="3" key="1">
    <citation type="submission" date="2022-11" db="EMBL/GenBank/DDBJ databases">
        <title>Chromosome-level genome of Pogonophryne albipinna.</title>
        <authorList>
            <person name="Jo E."/>
        </authorList>
    </citation>
    <scope>NUCLEOTIDE SEQUENCE</scope>
    <source>
        <strain evidence="3">SGF0006</strain>
        <tissue evidence="3">Muscle</tissue>
    </source>
</reference>
<comment type="caution">
    <text evidence="3">The sequence shown here is derived from an EMBL/GenBank/DDBJ whole genome shotgun (WGS) entry which is preliminary data.</text>
</comment>
<protein>
    <submittedName>
        <fullName evidence="3">Uncharacterized protein</fullName>
    </submittedName>
</protein>
<dbReference type="AlphaFoldDB" id="A0AAD6BM55"/>
<gene>
    <name evidence="3" type="ORF">JOQ06_008836</name>
</gene>
<feature type="compositionally biased region" description="Basic and acidic residues" evidence="2">
    <location>
        <begin position="178"/>
        <end position="189"/>
    </location>
</feature>
<evidence type="ECO:0000313" key="3">
    <source>
        <dbReference type="EMBL" id="KAJ4946790.1"/>
    </source>
</evidence>
<proteinExistence type="predicted"/>
<feature type="region of interest" description="Disordered" evidence="2">
    <location>
        <begin position="166"/>
        <end position="192"/>
    </location>
</feature>
<feature type="coiled-coil region" evidence="1">
    <location>
        <begin position="30"/>
        <end position="75"/>
    </location>
</feature>
<organism evidence="3 4">
    <name type="scientific">Pogonophryne albipinna</name>
    <dbReference type="NCBI Taxonomy" id="1090488"/>
    <lineage>
        <taxon>Eukaryota</taxon>
        <taxon>Metazoa</taxon>
        <taxon>Chordata</taxon>
        <taxon>Craniata</taxon>
        <taxon>Vertebrata</taxon>
        <taxon>Euteleostomi</taxon>
        <taxon>Actinopterygii</taxon>
        <taxon>Neopterygii</taxon>
        <taxon>Teleostei</taxon>
        <taxon>Neoteleostei</taxon>
        <taxon>Acanthomorphata</taxon>
        <taxon>Eupercaria</taxon>
        <taxon>Perciformes</taxon>
        <taxon>Notothenioidei</taxon>
        <taxon>Pogonophryne</taxon>
    </lineage>
</organism>
<accession>A0AAD6BM55</accession>
<evidence type="ECO:0000256" key="1">
    <source>
        <dbReference type="SAM" id="Coils"/>
    </source>
</evidence>
<keyword evidence="1" id="KW-0175">Coiled coil</keyword>
<sequence length="367" mass="42455">MEHVTHRQREQHFTLMRQPANANSWESNPMLDLSRELEETRRELAREKNLTKRFLNEEQETRRKLEEAKQKLARKAKWNELSITKEKDIQDEFESLKRTCDPESMNTFMIATEVQNNIKRTMKKELHHEFEQVKVAYSINKEHFYQKIQFERRNQAALQQELEQLRGPHPSSLSFGSELRDSLQEQRESEDMELLSAESLMQRMSQKIQSVKNRKNSPQPSRSCSPNSGLKRAPSNPSIDMSRGLVIRCLMVYLGVHRPTPKEYDDPDEDNVSQDLAAASMTIYRAKNNATEDIGIVVEGIKVLTALGTFPRACSLLIGLACALNLAYPKEIRQTLEVFQKLFLELDCSKLSPKLFSPEFGEQLLDG</sequence>
<feature type="region of interest" description="Disordered" evidence="2">
    <location>
        <begin position="205"/>
        <end position="237"/>
    </location>
</feature>
<dbReference type="EMBL" id="JAPTMU010000002">
    <property type="protein sequence ID" value="KAJ4946790.1"/>
    <property type="molecule type" value="Genomic_DNA"/>
</dbReference>
<evidence type="ECO:0000313" key="4">
    <source>
        <dbReference type="Proteomes" id="UP001219934"/>
    </source>
</evidence>
<name>A0AAD6BM55_9TELE</name>
<feature type="compositionally biased region" description="Polar residues" evidence="2">
    <location>
        <begin position="205"/>
        <end position="228"/>
    </location>
</feature>
<keyword evidence="4" id="KW-1185">Reference proteome</keyword>
<dbReference type="Proteomes" id="UP001219934">
    <property type="component" value="Unassembled WGS sequence"/>
</dbReference>